<feature type="signal peptide" evidence="2">
    <location>
        <begin position="1"/>
        <end position="29"/>
    </location>
</feature>
<keyword evidence="1" id="KW-1133">Transmembrane helix</keyword>
<name>A0A2S2PYV5_9HEMI</name>
<evidence type="ECO:0000313" key="4">
    <source>
        <dbReference type="Proteomes" id="UP000694846"/>
    </source>
</evidence>
<feature type="chain" id="PRO_5044578956" evidence="2">
    <location>
        <begin position="30"/>
        <end position="327"/>
    </location>
</feature>
<dbReference type="OrthoDB" id="6627399at2759"/>
<dbReference type="AlphaFoldDB" id="A0A2S2PYV5"/>
<organism evidence="3">
    <name type="scientific">Sipha flava</name>
    <name type="common">yellow sugarcane aphid</name>
    <dbReference type="NCBI Taxonomy" id="143950"/>
    <lineage>
        <taxon>Eukaryota</taxon>
        <taxon>Metazoa</taxon>
        <taxon>Ecdysozoa</taxon>
        <taxon>Arthropoda</taxon>
        <taxon>Hexapoda</taxon>
        <taxon>Insecta</taxon>
        <taxon>Pterygota</taxon>
        <taxon>Neoptera</taxon>
        <taxon>Paraneoptera</taxon>
        <taxon>Hemiptera</taxon>
        <taxon>Sternorrhyncha</taxon>
        <taxon>Aphidomorpha</taxon>
        <taxon>Aphidoidea</taxon>
        <taxon>Aphididae</taxon>
        <taxon>Sipha</taxon>
    </lineage>
</organism>
<dbReference type="PANTHER" id="PTHR21879">
    <property type="entry name" value="FI03362P-RELATED-RELATED"/>
    <property type="match status" value="1"/>
</dbReference>
<evidence type="ECO:0000313" key="5">
    <source>
        <dbReference type="RefSeq" id="XP_025417365.1"/>
    </source>
</evidence>
<dbReference type="PANTHER" id="PTHR21879:SF9">
    <property type="entry name" value="OSIRIS 16"/>
    <property type="match status" value="1"/>
</dbReference>
<dbReference type="GO" id="GO:0016020">
    <property type="term" value="C:membrane"/>
    <property type="evidence" value="ECO:0007669"/>
    <property type="project" value="TreeGrafter"/>
</dbReference>
<dbReference type="InterPro" id="IPR012464">
    <property type="entry name" value="DUF1676"/>
</dbReference>
<evidence type="ECO:0000256" key="1">
    <source>
        <dbReference type="SAM" id="Phobius"/>
    </source>
</evidence>
<keyword evidence="4" id="KW-1185">Reference proteome</keyword>
<reference evidence="3" key="1">
    <citation type="submission" date="2018-04" db="EMBL/GenBank/DDBJ databases">
        <title>Transcriptome assembly of Sipha flava.</title>
        <authorList>
            <person name="Scully E.D."/>
            <person name="Geib S.M."/>
            <person name="Palmer N.A."/>
            <person name="Koch K."/>
            <person name="Bradshaw J."/>
            <person name="Heng-Moss T."/>
            <person name="Sarath G."/>
        </authorList>
    </citation>
    <scope>NUCLEOTIDE SEQUENCE</scope>
</reference>
<gene>
    <name evidence="5" type="primary">LOC112688414</name>
    <name evidence="3" type="ORF">g.87526</name>
</gene>
<evidence type="ECO:0000256" key="2">
    <source>
        <dbReference type="SAM" id="SignalP"/>
    </source>
</evidence>
<dbReference type="GeneID" id="112688414"/>
<dbReference type="RefSeq" id="XP_025417365.1">
    <property type="nucleotide sequence ID" value="XM_025561580.1"/>
</dbReference>
<reference evidence="5" key="2">
    <citation type="submission" date="2025-04" db="UniProtKB">
        <authorList>
            <consortium name="RefSeq"/>
        </authorList>
    </citation>
    <scope>IDENTIFICATION</scope>
    <source>
        <tissue evidence="5">Whole body</tissue>
    </source>
</reference>
<keyword evidence="1" id="KW-0472">Membrane</keyword>
<accession>A0A2S2PYV5</accession>
<proteinExistence type="predicted"/>
<feature type="transmembrane region" description="Helical" evidence="1">
    <location>
        <begin position="188"/>
        <end position="206"/>
    </location>
</feature>
<evidence type="ECO:0000313" key="3">
    <source>
        <dbReference type="EMBL" id="MBY70707.1"/>
    </source>
</evidence>
<keyword evidence="1" id="KW-0812">Transmembrane</keyword>
<keyword evidence="2" id="KW-0732">Signal</keyword>
<dbReference type="EMBL" id="GGMS01001504">
    <property type="protein sequence ID" value="MBY70707.1"/>
    <property type="molecule type" value="Transcribed_RNA"/>
</dbReference>
<dbReference type="Proteomes" id="UP000694846">
    <property type="component" value="Unplaced"/>
</dbReference>
<protein>
    <submittedName>
        <fullName evidence="5">Uncharacterized protein LOC112688414</fullName>
    </submittedName>
</protein>
<sequence length="327" mass="34985">MYGRRARDRDLTIAVAALLAVAVAGRAYGQSAADVPGAADVSDAGQQIADNLVNPTPATRPFNGSSDGLKKVMWKRCMSKNYVTCVKLALVHLVDRLERANESYALAPGVTVSGEKYGTAEGPVPASGSDSSEAFDRYFVDRLGRYFGTLTLNVKLLDEATVRSVRKLGEATADASIQSAGRGKKQKYAQSILMAGWVTGAMLLALGMKAIAVLAGKALMTALMSLLLSGLASFRGGGGHSEPKSTTYEIVTKPVYTHSHAIADDAHAAATQNGPAYRRSIGSAAVQRVSPPSSDEEPDHIVYRIHTSDKTPIYIPIERRRRRSYNR</sequence>
<dbReference type="Pfam" id="PF07898">
    <property type="entry name" value="DUF1676"/>
    <property type="match status" value="1"/>
</dbReference>